<evidence type="ECO:0000313" key="1">
    <source>
        <dbReference type="EMBL" id="KAJ7312477.1"/>
    </source>
</evidence>
<protein>
    <submittedName>
        <fullName evidence="1">Uncharacterized protein</fullName>
    </submittedName>
</protein>
<dbReference type="Proteomes" id="UP001218218">
    <property type="component" value="Unassembled WGS sequence"/>
</dbReference>
<sequence length="390" mass="43959">MSGSGATYYDEELKYLYRLLKNLPDVIPEGNPHGFTNYVPDPQKTKDFGCTKSVVSQVLKSSFGWRDVSSARQLTDQVLGLLPGLKAFFLSTFGKLAVTNIIAVITIIKNILLLLEKQPPRNRLSRVILRSPLEKTQSKGAADNRKVKTLAVVDDHDIDFAESRLWLWELLLLLESRLDAPSHLIPTPSYWLQLFFNFRIVRHILTSSRCASAVHLSYARLRYEYIAVHLSCARLSILLTPIHYIDAKEKEWTLYKESKTFVTNFHAQLSLRRFHNLIPKCPLPAWFLCGPNATSQPITTMPSGRFAIASLEDIRRNQVQITAQVDFKTVGYSDTRSSGTTAWGNQPILYSMSLTIGENELVSSRRKDVDESETSGSGVGGQFCLLVFSL</sequence>
<organism evidence="1 2">
    <name type="scientific">Mycena albidolilacea</name>
    <dbReference type="NCBI Taxonomy" id="1033008"/>
    <lineage>
        <taxon>Eukaryota</taxon>
        <taxon>Fungi</taxon>
        <taxon>Dikarya</taxon>
        <taxon>Basidiomycota</taxon>
        <taxon>Agaricomycotina</taxon>
        <taxon>Agaricomycetes</taxon>
        <taxon>Agaricomycetidae</taxon>
        <taxon>Agaricales</taxon>
        <taxon>Marasmiineae</taxon>
        <taxon>Mycenaceae</taxon>
        <taxon>Mycena</taxon>
    </lineage>
</organism>
<proteinExistence type="predicted"/>
<name>A0AAD7ECW9_9AGAR</name>
<keyword evidence="2" id="KW-1185">Reference proteome</keyword>
<evidence type="ECO:0000313" key="2">
    <source>
        <dbReference type="Proteomes" id="UP001218218"/>
    </source>
</evidence>
<dbReference type="EMBL" id="JARIHO010000072">
    <property type="protein sequence ID" value="KAJ7312477.1"/>
    <property type="molecule type" value="Genomic_DNA"/>
</dbReference>
<dbReference type="AlphaFoldDB" id="A0AAD7ECW9"/>
<accession>A0AAD7ECW9</accession>
<gene>
    <name evidence="1" type="ORF">DFH08DRAFT_943630</name>
</gene>
<reference evidence="1" key="1">
    <citation type="submission" date="2023-03" db="EMBL/GenBank/DDBJ databases">
        <title>Massive genome expansion in bonnet fungi (Mycena s.s.) driven by repeated elements and novel gene families across ecological guilds.</title>
        <authorList>
            <consortium name="Lawrence Berkeley National Laboratory"/>
            <person name="Harder C.B."/>
            <person name="Miyauchi S."/>
            <person name="Viragh M."/>
            <person name="Kuo A."/>
            <person name="Thoen E."/>
            <person name="Andreopoulos B."/>
            <person name="Lu D."/>
            <person name="Skrede I."/>
            <person name="Drula E."/>
            <person name="Henrissat B."/>
            <person name="Morin E."/>
            <person name="Kohler A."/>
            <person name="Barry K."/>
            <person name="LaButti K."/>
            <person name="Morin E."/>
            <person name="Salamov A."/>
            <person name="Lipzen A."/>
            <person name="Mereny Z."/>
            <person name="Hegedus B."/>
            <person name="Baldrian P."/>
            <person name="Stursova M."/>
            <person name="Weitz H."/>
            <person name="Taylor A."/>
            <person name="Grigoriev I.V."/>
            <person name="Nagy L.G."/>
            <person name="Martin F."/>
            <person name="Kauserud H."/>
        </authorList>
    </citation>
    <scope>NUCLEOTIDE SEQUENCE</scope>
    <source>
        <strain evidence="1">CBHHK002</strain>
    </source>
</reference>
<comment type="caution">
    <text evidence="1">The sequence shown here is derived from an EMBL/GenBank/DDBJ whole genome shotgun (WGS) entry which is preliminary data.</text>
</comment>